<dbReference type="Gene3D" id="3.10.20.90">
    <property type="entry name" value="Phosphatidylinositol 3-kinase Catalytic Subunit, Chain A, domain 1"/>
    <property type="match status" value="1"/>
</dbReference>
<dbReference type="InterPro" id="IPR044635">
    <property type="entry name" value="UBP14-like"/>
</dbReference>
<dbReference type="SUPFAM" id="SSF54001">
    <property type="entry name" value="Cysteine proteinases"/>
    <property type="match status" value="1"/>
</dbReference>
<dbReference type="OrthoDB" id="333239at2759"/>
<feature type="domain" description="USP" evidence="9">
    <location>
        <begin position="106"/>
        <end position="485"/>
    </location>
</feature>
<evidence type="ECO:0000256" key="3">
    <source>
        <dbReference type="ARBA" id="ARBA00022786"/>
    </source>
</evidence>
<dbReference type="PROSITE" id="PS50235">
    <property type="entry name" value="USP_3"/>
    <property type="match status" value="1"/>
</dbReference>
<dbReference type="InterPro" id="IPR029071">
    <property type="entry name" value="Ubiquitin-like_domsf"/>
</dbReference>
<feature type="compositionally biased region" description="Basic and acidic residues" evidence="7">
    <location>
        <begin position="364"/>
        <end position="379"/>
    </location>
</feature>
<dbReference type="FunFam" id="3.10.20.90:FF:000119">
    <property type="entry name" value="Ubiquitin carboxyl-terminal hydrolase 14"/>
    <property type="match status" value="1"/>
</dbReference>
<dbReference type="GO" id="GO:0016579">
    <property type="term" value="P:protein deubiquitination"/>
    <property type="evidence" value="ECO:0007669"/>
    <property type="project" value="InterPro"/>
</dbReference>
<protein>
    <recommendedName>
        <fullName evidence="6">Ubiquitin carboxyl-terminal hydrolase</fullName>
        <ecNumber evidence="6">3.4.19.12</ecNumber>
    </recommendedName>
</protein>
<dbReference type="SMART" id="SM00213">
    <property type="entry name" value="UBQ"/>
    <property type="match status" value="1"/>
</dbReference>
<dbReference type="PROSITE" id="PS00972">
    <property type="entry name" value="USP_1"/>
    <property type="match status" value="1"/>
</dbReference>
<dbReference type="GO" id="GO:0043161">
    <property type="term" value="P:proteasome-mediated ubiquitin-dependent protein catabolic process"/>
    <property type="evidence" value="ECO:0007669"/>
    <property type="project" value="InterPro"/>
</dbReference>
<comment type="similarity">
    <text evidence="6">Belongs to the peptidase C19 family.</text>
</comment>
<dbReference type="GO" id="GO:0004843">
    <property type="term" value="F:cysteine-type deubiquitinase activity"/>
    <property type="evidence" value="ECO:0007669"/>
    <property type="project" value="UniProtKB-UniRule"/>
</dbReference>
<dbReference type="InterPro" id="IPR038765">
    <property type="entry name" value="Papain-like_cys_pep_sf"/>
</dbReference>
<keyword evidence="2 6" id="KW-0645">Protease</keyword>
<evidence type="ECO:0000259" key="9">
    <source>
        <dbReference type="PROSITE" id="PS50235"/>
    </source>
</evidence>
<dbReference type="AlphaFoldDB" id="A0A1X2GMS7"/>
<dbReference type="GO" id="GO:0061136">
    <property type="term" value="P:regulation of proteasomal protein catabolic process"/>
    <property type="evidence" value="ECO:0007669"/>
    <property type="project" value="TreeGrafter"/>
</dbReference>
<gene>
    <name evidence="10" type="ORF">DM01DRAFT_1319371</name>
</gene>
<dbReference type="PANTHER" id="PTHR43982">
    <property type="entry name" value="UBIQUITIN CARBOXYL-TERMINAL HYDROLASE"/>
    <property type="match status" value="1"/>
</dbReference>
<evidence type="ECO:0000256" key="6">
    <source>
        <dbReference type="RuleBase" id="RU366025"/>
    </source>
</evidence>
<evidence type="ECO:0000256" key="4">
    <source>
        <dbReference type="ARBA" id="ARBA00022801"/>
    </source>
</evidence>
<sequence>MPIISVSVKWSGKKFDAIELDTDESPELFKTQIFSQTGVPPERQKIMVKGGMLKDDTDLNKLGLKNGHTFMMMGTAGEIAKPPPKPVQFIEDMSDAQVAKAMDIPTGLDNLGNTCYMNSTLQCLRAMPELGTALNKIQSTAGADQRDRLAVGLRDLFKRLDGNPEQCTPTAFWMALQQVCPQFAQMGPGNMPMQHDAEECWSEIITVLKNKLPVDDTTSSNFVEKYMTGQMRVETKCLEAPDEEAVVSHDAFSKLGCHISISTNYMANGILDSLKEHLEKNSPSLNRSAQYERVSQVERLPKYLPVHFIRFFWKPQERIRAKILRKVAFPLEFDATSLCTLDLQSKFSKAKAKIKEVEDIQLQKKRDEKRRKADEDAVMKETSASSSSADTSAKDGKVNWDEYLDPELAKDPGCNPSGLYELGAVLTHIGRSADSGHYIGWVKKGQDEWHKFDDDKVTVVRDADIEKLAGGGDGHTAYIVLYRAKELN</sequence>
<dbReference type="InterPro" id="IPR018200">
    <property type="entry name" value="USP_CS"/>
</dbReference>
<dbReference type="InterPro" id="IPR019954">
    <property type="entry name" value="Ubiquitin_CS"/>
</dbReference>
<evidence type="ECO:0000256" key="5">
    <source>
        <dbReference type="ARBA" id="ARBA00022807"/>
    </source>
</evidence>
<keyword evidence="3 6" id="KW-0833">Ubl conjugation pathway</keyword>
<keyword evidence="11" id="KW-1185">Reference proteome</keyword>
<dbReference type="CDD" id="cd16104">
    <property type="entry name" value="Ubl_USP14_like"/>
    <property type="match status" value="1"/>
</dbReference>
<comment type="caution">
    <text evidence="10">The sequence shown here is derived from an EMBL/GenBank/DDBJ whole genome shotgun (WGS) entry which is preliminary data.</text>
</comment>
<dbReference type="Proteomes" id="UP000242146">
    <property type="component" value="Unassembled WGS sequence"/>
</dbReference>
<keyword evidence="5 6" id="KW-0788">Thiol protease</keyword>
<dbReference type="EMBL" id="MCGT01000008">
    <property type="protein sequence ID" value="ORX57464.1"/>
    <property type="molecule type" value="Genomic_DNA"/>
</dbReference>
<dbReference type="PROSITE" id="PS50007">
    <property type="entry name" value="PIPLC_X_DOMAIN"/>
    <property type="match status" value="1"/>
</dbReference>
<dbReference type="Pfam" id="PF00443">
    <property type="entry name" value="UCH"/>
    <property type="match status" value="1"/>
</dbReference>
<dbReference type="PROSITE" id="PS00299">
    <property type="entry name" value="UBIQUITIN_1"/>
    <property type="match status" value="1"/>
</dbReference>
<dbReference type="PROSITE" id="PS50053">
    <property type="entry name" value="UBIQUITIN_2"/>
    <property type="match status" value="1"/>
</dbReference>
<dbReference type="Pfam" id="PF00240">
    <property type="entry name" value="ubiquitin"/>
    <property type="match status" value="1"/>
</dbReference>
<dbReference type="InterPro" id="IPR000626">
    <property type="entry name" value="Ubiquitin-like_dom"/>
</dbReference>
<feature type="domain" description="Ubiquitin-like" evidence="8">
    <location>
        <begin position="4"/>
        <end position="73"/>
    </location>
</feature>
<dbReference type="CDD" id="cd02657">
    <property type="entry name" value="Peptidase_C19A"/>
    <property type="match status" value="1"/>
</dbReference>
<proteinExistence type="inferred from homology"/>
<comment type="catalytic activity">
    <reaction evidence="1 6">
        <text>Thiol-dependent hydrolysis of ester, thioester, amide, peptide and isopeptide bonds formed by the C-terminal Gly of ubiquitin (a 76-residue protein attached to proteins as an intracellular targeting signal).</text>
        <dbReference type="EC" id="3.4.19.12"/>
    </reaction>
</comment>
<evidence type="ECO:0000256" key="1">
    <source>
        <dbReference type="ARBA" id="ARBA00000707"/>
    </source>
</evidence>
<dbReference type="SUPFAM" id="SSF54236">
    <property type="entry name" value="Ubiquitin-like"/>
    <property type="match status" value="1"/>
</dbReference>
<evidence type="ECO:0000256" key="7">
    <source>
        <dbReference type="SAM" id="MobiDB-lite"/>
    </source>
</evidence>
<keyword evidence="4 6" id="KW-0378">Hydrolase</keyword>
<dbReference type="EC" id="3.4.19.12" evidence="6"/>
<evidence type="ECO:0000313" key="10">
    <source>
        <dbReference type="EMBL" id="ORX57464.1"/>
    </source>
</evidence>
<dbReference type="InterPro" id="IPR028889">
    <property type="entry name" value="USP"/>
</dbReference>
<evidence type="ECO:0000256" key="2">
    <source>
        <dbReference type="ARBA" id="ARBA00022670"/>
    </source>
</evidence>
<reference evidence="10 11" key="1">
    <citation type="submission" date="2016-07" db="EMBL/GenBank/DDBJ databases">
        <title>Pervasive Adenine N6-methylation of Active Genes in Fungi.</title>
        <authorList>
            <consortium name="DOE Joint Genome Institute"/>
            <person name="Mondo S.J."/>
            <person name="Dannebaum R.O."/>
            <person name="Kuo R.C."/>
            <person name="Labutti K."/>
            <person name="Haridas S."/>
            <person name="Kuo A."/>
            <person name="Salamov A."/>
            <person name="Ahrendt S.R."/>
            <person name="Lipzen A."/>
            <person name="Sullivan W."/>
            <person name="Andreopoulos W.B."/>
            <person name="Clum A."/>
            <person name="Lindquist E."/>
            <person name="Daum C."/>
            <person name="Ramamoorthy G.K."/>
            <person name="Gryganskyi A."/>
            <person name="Culley D."/>
            <person name="Magnuson J.K."/>
            <person name="James T.Y."/>
            <person name="O'Malley M.A."/>
            <person name="Stajich J.E."/>
            <person name="Spatafora J.W."/>
            <person name="Visel A."/>
            <person name="Grigoriev I.V."/>
        </authorList>
    </citation>
    <scope>NUCLEOTIDE SEQUENCE [LARGE SCALE GENOMIC DNA]</scope>
    <source>
        <strain evidence="10 11">NRRL 3301</strain>
    </source>
</reference>
<dbReference type="PANTHER" id="PTHR43982:SF1">
    <property type="entry name" value="UBIQUITIN CARBOXYL-TERMINAL HYDROLASE 14"/>
    <property type="match status" value="1"/>
</dbReference>
<dbReference type="STRING" id="101127.A0A1X2GMS7"/>
<organism evidence="10 11">
    <name type="scientific">Hesseltinella vesiculosa</name>
    <dbReference type="NCBI Taxonomy" id="101127"/>
    <lineage>
        <taxon>Eukaryota</taxon>
        <taxon>Fungi</taxon>
        <taxon>Fungi incertae sedis</taxon>
        <taxon>Mucoromycota</taxon>
        <taxon>Mucoromycotina</taxon>
        <taxon>Mucoromycetes</taxon>
        <taxon>Mucorales</taxon>
        <taxon>Cunninghamellaceae</taxon>
        <taxon>Hesseltinella</taxon>
    </lineage>
</organism>
<dbReference type="GO" id="GO:0070628">
    <property type="term" value="F:proteasome binding"/>
    <property type="evidence" value="ECO:0007669"/>
    <property type="project" value="TreeGrafter"/>
</dbReference>
<evidence type="ECO:0000259" key="8">
    <source>
        <dbReference type="PROSITE" id="PS50053"/>
    </source>
</evidence>
<feature type="compositionally biased region" description="Low complexity" evidence="7">
    <location>
        <begin position="382"/>
        <end position="391"/>
    </location>
</feature>
<dbReference type="PROSITE" id="PS00973">
    <property type="entry name" value="USP_2"/>
    <property type="match status" value="1"/>
</dbReference>
<feature type="region of interest" description="Disordered" evidence="7">
    <location>
        <begin position="364"/>
        <end position="394"/>
    </location>
</feature>
<accession>A0A1X2GMS7</accession>
<name>A0A1X2GMS7_9FUNG</name>
<dbReference type="Gene3D" id="3.90.70.10">
    <property type="entry name" value="Cysteine proteinases"/>
    <property type="match status" value="1"/>
</dbReference>
<evidence type="ECO:0000313" key="11">
    <source>
        <dbReference type="Proteomes" id="UP000242146"/>
    </source>
</evidence>
<dbReference type="InterPro" id="IPR001394">
    <property type="entry name" value="Peptidase_C19_UCH"/>
</dbReference>